<keyword evidence="1" id="KW-0472">Membrane</keyword>
<keyword evidence="1" id="KW-0812">Transmembrane</keyword>
<organism evidence="2 3">
    <name type="scientific">Photobacterium sanctipauli</name>
    <dbReference type="NCBI Taxonomy" id="1342794"/>
    <lineage>
        <taxon>Bacteria</taxon>
        <taxon>Pseudomonadati</taxon>
        <taxon>Pseudomonadota</taxon>
        <taxon>Gammaproteobacteria</taxon>
        <taxon>Vibrionales</taxon>
        <taxon>Vibrionaceae</taxon>
        <taxon>Photobacterium</taxon>
    </lineage>
</organism>
<dbReference type="Proteomes" id="UP000241771">
    <property type="component" value="Unassembled WGS sequence"/>
</dbReference>
<feature type="transmembrane region" description="Helical" evidence="1">
    <location>
        <begin position="41"/>
        <end position="57"/>
    </location>
</feature>
<dbReference type="EMBL" id="PYMA01000001">
    <property type="protein sequence ID" value="PSW22331.1"/>
    <property type="molecule type" value="Genomic_DNA"/>
</dbReference>
<dbReference type="PROSITE" id="PS51257">
    <property type="entry name" value="PROKAR_LIPOPROTEIN"/>
    <property type="match status" value="1"/>
</dbReference>
<evidence type="ECO:0000313" key="3">
    <source>
        <dbReference type="Proteomes" id="UP000241771"/>
    </source>
</evidence>
<reference evidence="2 3" key="1">
    <citation type="submission" date="2018-01" db="EMBL/GenBank/DDBJ databases">
        <title>Whole genome sequencing of Histamine producing bacteria.</title>
        <authorList>
            <person name="Butler K."/>
        </authorList>
    </citation>
    <scope>NUCLEOTIDE SEQUENCE [LARGE SCALE GENOMIC DNA]</scope>
    <source>
        <strain evidence="2 3">DSM 100436</strain>
    </source>
</reference>
<keyword evidence="1" id="KW-1133">Transmembrane helix</keyword>
<feature type="transmembrane region" description="Helical" evidence="1">
    <location>
        <begin position="17"/>
        <end position="35"/>
    </location>
</feature>
<dbReference type="AlphaFoldDB" id="A0A2T3P1C7"/>
<gene>
    <name evidence="2" type="ORF">C9I98_03250</name>
</gene>
<evidence type="ECO:0000256" key="1">
    <source>
        <dbReference type="SAM" id="Phobius"/>
    </source>
</evidence>
<comment type="caution">
    <text evidence="2">The sequence shown here is derived from an EMBL/GenBank/DDBJ whole genome shotgun (WGS) entry which is preliminary data.</text>
</comment>
<name>A0A2T3P1C7_9GAMM</name>
<evidence type="ECO:0000313" key="2">
    <source>
        <dbReference type="EMBL" id="PSW22331.1"/>
    </source>
</evidence>
<proteinExistence type="predicted"/>
<sequence length="70" mass="8117">MFRAYAIFSSNHSKIHIFNLVVVMMVFAFSCYQLLANENLIFSNGLLFSALMIGFFARSSSYKRKYFAKL</sequence>
<protein>
    <submittedName>
        <fullName evidence="2">Uncharacterized protein</fullName>
    </submittedName>
</protein>
<accession>A0A2T3P1C7</accession>
<keyword evidence="3" id="KW-1185">Reference proteome</keyword>